<dbReference type="AlphaFoldDB" id="A0AAN8ZD80"/>
<feature type="compositionally biased region" description="Pro residues" evidence="2">
    <location>
        <begin position="51"/>
        <end position="62"/>
    </location>
</feature>
<keyword evidence="3" id="KW-0472">Membrane</keyword>
<dbReference type="CDD" id="cd00519">
    <property type="entry name" value="Lipase_3"/>
    <property type="match status" value="1"/>
</dbReference>
<keyword evidence="3" id="KW-0812">Transmembrane</keyword>
<protein>
    <submittedName>
        <fullName evidence="6">Fungal lipase-like domain</fullName>
    </submittedName>
</protein>
<evidence type="ECO:0000256" key="1">
    <source>
        <dbReference type="ARBA" id="ARBA00022801"/>
    </source>
</evidence>
<dbReference type="PANTHER" id="PTHR47030">
    <property type="entry name" value="LIPASE CLASS 3 FAMILY PROTEIN"/>
    <property type="match status" value="1"/>
</dbReference>
<evidence type="ECO:0000313" key="7">
    <source>
        <dbReference type="Proteomes" id="UP001370490"/>
    </source>
</evidence>
<feature type="domain" description="Fungal lipase-type" evidence="4">
    <location>
        <begin position="303"/>
        <end position="456"/>
    </location>
</feature>
<gene>
    <name evidence="6" type="ORF">RJ641_004709</name>
</gene>
<dbReference type="InterPro" id="IPR029058">
    <property type="entry name" value="AB_hydrolase_fold"/>
</dbReference>
<proteinExistence type="predicted"/>
<sequence length="739" mass="81497">MASSSSSAASSSSSPTLPVDNTTFSPSQSSSSLPASESLPWSAQLSRREPPPPQSSPLLTIPPPFAAKEELGPASNGITWKENVLIIFMIMVCFMVVFQCFAGSEVLRWRSFYGTQDAWKSHYREVFDHGIREALCCLGRARYMTVLEEDEVNSVAHLLGDLVAYRATGTGHLEFLAGLALLQRHSESPKSFEGQNDAPKEYIEEAVALHQYAEAAYTGPLLDVGRNLILFPCAWFYRQGLLTAWTRNRRPLLEGDNWWRGHAAAFLNYVKSSPEALRQGRVCQAKCQAAYFVLVSHQLRTVVIAVRGTETPEDLITDGLCGECTLTVEDLDGNDHIHADVRQTVMSSFPHYGHLGIIGAARDLYMQVEGNFRCNDDLRGSSGLLSSLLGAGCECDGYNLRIVGHSLGGAIAALLGIRLYGRFPNLHVYAFGPLPCVDSVVADACSGFITSVVYDHEFSSRLSIASLLRLRAAAITSLSDVSTDSTLIARLARRFLFVSKYEQAEFEENISGSNNRSKVMAVNDEDECLYGSQHLRIPNGCKERGQDITFCDAAKIKQGYQEIDCNPFDESAANENSSNLQDVFSTPCHGGGASAHVNESNSEENFFNPFCDNAAALVLNDDPVSKFMEVVPSSEKWSPGDPPDVFLPGLVIHIVPKGRSSNLLTWKSWKNQDCVPRYKAYIANRESFKDIAVSPDMFLDHLPWRCYSAMKKVLKDLNAQDLQNNMQMGVKQLAYNPKL</sequence>
<feature type="compositionally biased region" description="Low complexity" evidence="2">
    <location>
        <begin position="25"/>
        <end position="43"/>
    </location>
</feature>
<accession>A0AAN8ZD80</accession>
<reference evidence="6 7" key="1">
    <citation type="submission" date="2023-12" db="EMBL/GenBank/DDBJ databases">
        <title>A high-quality genome assembly for Dillenia turbinata (Dilleniales).</title>
        <authorList>
            <person name="Chanderbali A."/>
        </authorList>
    </citation>
    <scope>NUCLEOTIDE SEQUENCE [LARGE SCALE GENOMIC DNA]</scope>
    <source>
        <strain evidence="6">LSX21</strain>
        <tissue evidence="6">Leaf</tissue>
    </source>
</reference>
<evidence type="ECO:0000259" key="5">
    <source>
        <dbReference type="Pfam" id="PF24057"/>
    </source>
</evidence>
<dbReference type="SUPFAM" id="SSF53474">
    <property type="entry name" value="alpha/beta-Hydrolases"/>
    <property type="match status" value="1"/>
</dbReference>
<evidence type="ECO:0000313" key="6">
    <source>
        <dbReference type="EMBL" id="KAK6930615.1"/>
    </source>
</evidence>
<dbReference type="Pfam" id="PF24057">
    <property type="entry name" value="DUF7358"/>
    <property type="match status" value="1"/>
</dbReference>
<keyword evidence="7" id="KW-1185">Reference proteome</keyword>
<comment type="caution">
    <text evidence="6">The sequence shown here is derived from an EMBL/GenBank/DDBJ whole genome shotgun (WGS) entry which is preliminary data.</text>
</comment>
<organism evidence="6 7">
    <name type="scientific">Dillenia turbinata</name>
    <dbReference type="NCBI Taxonomy" id="194707"/>
    <lineage>
        <taxon>Eukaryota</taxon>
        <taxon>Viridiplantae</taxon>
        <taxon>Streptophyta</taxon>
        <taxon>Embryophyta</taxon>
        <taxon>Tracheophyta</taxon>
        <taxon>Spermatophyta</taxon>
        <taxon>Magnoliopsida</taxon>
        <taxon>eudicotyledons</taxon>
        <taxon>Gunneridae</taxon>
        <taxon>Pentapetalae</taxon>
        <taxon>Dilleniales</taxon>
        <taxon>Dilleniaceae</taxon>
        <taxon>Dillenia</taxon>
    </lineage>
</organism>
<evidence type="ECO:0000256" key="2">
    <source>
        <dbReference type="SAM" id="MobiDB-lite"/>
    </source>
</evidence>
<dbReference type="GO" id="GO:0006629">
    <property type="term" value="P:lipid metabolic process"/>
    <property type="evidence" value="ECO:0007669"/>
    <property type="project" value="InterPro"/>
</dbReference>
<keyword evidence="3" id="KW-1133">Transmembrane helix</keyword>
<feature type="domain" description="DUF7358" evidence="5">
    <location>
        <begin position="75"/>
        <end position="165"/>
    </location>
</feature>
<dbReference type="Proteomes" id="UP001370490">
    <property type="component" value="Unassembled WGS sequence"/>
</dbReference>
<feature type="region of interest" description="Disordered" evidence="2">
    <location>
        <begin position="1"/>
        <end position="62"/>
    </location>
</feature>
<dbReference type="Gene3D" id="3.40.50.1820">
    <property type="entry name" value="alpha/beta hydrolase"/>
    <property type="match status" value="1"/>
</dbReference>
<dbReference type="GO" id="GO:0016787">
    <property type="term" value="F:hydrolase activity"/>
    <property type="evidence" value="ECO:0007669"/>
    <property type="project" value="UniProtKB-KW"/>
</dbReference>
<dbReference type="InterPro" id="IPR055782">
    <property type="entry name" value="DUF7358"/>
</dbReference>
<dbReference type="InterPro" id="IPR002921">
    <property type="entry name" value="Fungal_lipase-type"/>
</dbReference>
<evidence type="ECO:0000259" key="4">
    <source>
        <dbReference type="Pfam" id="PF01764"/>
    </source>
</evidence>
<feature type="compositionally biased region" description="Polar residues" evidence="2">
    <location>
        <begin position="15"/>
        <end position="24"/>
    </location>
</feature>
<dbReference type="EMBL" id="JBAMMX010000012">
    <property type="protein sequence ID" value="KAK6930615.1"/>
    <property type="molecule type" value="Genomic_DNA"/>
</dbReference>
<evidence type="ECO:0000256" key="3">
    <source>
        <dbReference type="SAM" id="Phobius"/>
    </source>
</evidence>
<feature type="compositionally biased region" description="Low complexity" evidence="2">
    <location>
        <begin position="1"/>
        <end position="14"/>
    </location>
</feature>
<name>A0AAN8ZD80_9MAGN</name>
<feature type="transmembrane region" description="Helical" evidence="3">
    <location>
        <begin position="84"/>
        <end position="102"/>
    </location>
</feature>
<keyword evidence="1" id="KW-0378">Hydrolase</keyword>
<dbReference type="PANTHER" id="PTHR47030:SF2">
    <property type="entry name" value="LIPASE CLASS 3 FAMILY PROTEIN"/>
    <property type="match status" value="1"/>
</dbReference>
<dbReference type="Pfam" id="PF01764">
    <property type="entry name" value="Lipase_3"/>
    <property type="match status" value="1"/>
</dbReference>